<dbReference type="EMBL" id="NRDI02000003">
    <property type="protein sequence ID" value="KAI1518253.1"/>
    <property type="molecule type" value="Genomic_DNA"/>
</dbReference>
<dbReference type="PANTHER" id="PTHR10622">
    <property type="entry name" value="HET DOMAIN-CONTAINING PROTEIN"/>
    <property type="match status" value="1"/>
</dbReference>
<feature type="compositionally biased region" description="Polar residues" evidence="2">
    <location>
        <begin position="322"/>
        <end position="334"/>
    </location>
</feature>
<feature type="domain" description="Heterokaryon incompatibility" evidence="3">
    <location>
        <begin position="544"/>
        <end position="652"/>
    </location>
</feature>
<evidence type="ECO:0000256" key="2">
    <source>
        <dbReference type="SAM" id="MobiDB-lite"/>
    </source>
</evidence>
<dbReference type="Pfam" id="PF24883">
    <property type="entry name" value="NPHP3_N"/>
    <property type="match status" value="1"/>
</dbReference>
<keyword evidence="6" id="KW-1185">Reference proteome</keyword>
<evidence type="ECO:0000313" key="5">
    <source>
        <dbReference type="EMBL" id="KAI1518253.1"/>
    </source>
</evidence>
<dbReference type="InterPro" id="IPR027417">
    <property type="entry name" value="P-loop_NTPase"/>
</dbReference>
<dbReference type="Pfam" id="PF06985">
    <property type="entry name" value="HET"/>
    <property type="match status" value="1"/>
</dbReference>
<evidence type="ECO:0000259" key="3">
    <source>
        <dbReference type="Pfam" id="PF06985"/>
    </source>
</evidence>
<organism evidence="5 6">
    <name type="scientific">Pyrenophora tritici-repentis</name>
    <dbReference type="NCBI Taxonomy" id="45151"/>
    <lineage>
        <taxon>Eukaryota</taxon>
        <taxon>Fungi</taxon>
        <taxon>Dikarya</taxon>
        <taxon>Ascomycota</taxon>
        <taxon>Pezizomycotina</taxon>
        <taxon>Dothideomycetes</taxon>
        <taxon>Pleosporomycetidae</taxon>
        <taxon>Pleosporales</taxon>
        <taxon>Pleosporineae</taxon>
        <taxon>Pleosporaceae</taxon>
        <taxon>Pyrenophora</taxon>
    </lineage>
</organism>
<name>A0A922NK55_9PLEO</name>
<feature type="region of interest" description="Disordered" evidence="2">
    <location>
        <begin position="306"/>
        <end position="351"/>
    </location>
</feature>
<feature type="compositionally biased region" description="Basic and acidic residues" evidence="2">
    <location>
        <begin position="174"/>
        <end position="183"/>
    </location>
</feature>
<accession>A0A922NK55</accession>
<dbReference type="InterPro" id="IPR056884">
    <property type="entry name" value="NPHP3-like_N"/>
</dbReference>
<dbReference type="Proteomes" id="UP000249757">
    <property type="component" value="Unassembled WGS sequence"/>
</dbReference>
<reference evidence="6" key="1">
    <citation type="journal article" date="2022" name="Microb. Genom.">
        <title>A global pangenome for the wheat fungal pathogen Pyrenophora tritici-repentis and prediction of effector protein structural homology.</title>
        <authorList>
            <person name="Moolhuijzen P.M."/>
            <person name="See P.T."/>
            <person name="Shi G."/>
            <person name="Powell H.R."/>
            <person name="Cockram J."/>
            <person name="Jorgensen L.N."/>
            <person name="Benslimane H."/>
            <person name="Strelkov S.E."/>
            <person name="Turner J."/>
            <person name="Liu Z."/>
            <person name="Moffat C.S."/>
        </authorList>
    </citation>
    <scope>NUCLEOTIDE SEQUENCE [LARGE SCALE GENOMIC DNA]</scope>
</reference>
<dbReference type="SUPFAM" id="SSF52540">
    <property type="entry name" value="P-loop containing nucleoside triphosphate hydrolases"/>
    <property type="match status" value="1"/>
</dbReference>
<dbReference type="Gene3D" id="3.40.50.300">
    <property type="entry name" value="P-loop containing nucleotide triphosphate hydrolases"/>
    <property type="match status" value="1"/>
</dbReference>
<proteinExistence type="predicted"/>
<dbReference type="PANTHER" id="PTHR10622:SF13">
    <property type="entry name" value="NACHT DOMAIN-CONTAINING PROTEIN"/>
    <property type="match status" value="1"/>
</dbReference>
<keyword evidence="1" id="KW-0677">Repeat</keyword>
<dbReference type="AlphaFoldDB" id="A0A922NK55"/>
<evidence type="ECO:0000259" key="4">
    <source>
        <dbReference type="Pfam" id="PF24883"/>
    </source>
</evidence>
<comment type="caution">
    <text evidence="5">The sequence shown here is derived from an EMBL/GenBank/DDBJ whole genome shotgun (WGS) entry which is preliminary data.</text>
</comment>
<evidence type="ECO:0000313" key="6">
    <source>
        <dbReference type="Proteomes" id="UP000249757"/>
    </source>
</evidence>
<evidence type="ECO:0000256" key="1">
    <source>
        <dbReference type="ARBA" id="ARBA00022737"/>
    </source>
</evidence>
<dbReference type="InterPro" id="IPR010730">
    <property type="entry name" value="HET"/>
</dbReference>
<sequence length="983" mass="110400">MAAPIIEAKSLSTLTALAFNPPAYPRNPTHVRHEPLVLYIARVPGSRDVFLSPMKPRDKVVTAEDITSSLYYVHVEQPEDANLVDRPAYLDDDFLEQGQSTSYPASAPPVQRKAVPGVPAIAVAPARKPVPGALAPINNYSSNQNIKANQYAQSSGAVPDLPPRRSYDSTQYRQENKRPEAVPRRRSMNPLRACPALTLIRRDPASGAQWNVARIEDPPVLDISSTTIDDPRIKKKIGAPMYIEIFNPGYSKFLYSDTGDRPPLPTRNTGLSVRSHEVGQAQIPASQMSHRLASENTFRRRIWMEGSQHGGGSFGHRKNTSHDYNTGRPSSKGSYNGEAEMRPTPTPSFLTREDQTYGSIQVSDRQTSFRGYVFSSPWDGRCEFITGVGGGSLKCRHIVPGLQGAPPTAATVSELRFNLPSSPKGSTPTGEATLKRSSIFRRGRHSRNNSSLSIDRNDGAGNARNPLDRYDLSLGQEFAGGGLGGKQAKLGKMILEDEGLKMMDLLVAANMALWWRAQMRLLYTIGDGGLGWTEDLVGDKIPSYAILSHTWGGQEATFKDLRNHSNIEEVDAKVKEGYRKIFFCAQQAKRDSLDYFWVDTCCIDKTNSQELQEAINSMFRWYQNAKKCYVYLPDVECNTPNAESESSWRWKPTFRKMTFYSKEGDLLGDKQSLKDTIHEITGIPIEALSGKEVSNFSVSERFSWAYNRQTTRPEDRAYCLLGIFGIHLPLIYSEGKENALKRLRKEIRESFEQVASIPADNSDARSRNQEERLSKICSWLSAPDPSTNYHKAYKQRQAKTGFWLLESAKFTKWKESAASRLWLYGIPGCGKTILSSTIIEHLLHHCRDDTRMVAAYFYFDFNDAQKQDPELMLRSLLCQSLQRSVVIPKGVDALFLSCENGLRKPSLHALLDVIRQVVQEFAHVYIILDALDECSQRLELMDILKTVAGWQLNSLHLLMTSRKERDIERSLEGYIKEESAICL</sequence>
<protein>
    <submittedName>
        <fullName evidence="5">HET domain containing protein</fullName>
    </submittedName>
</protein>
<feature type="region of interest" description="Disordered" evidence="2">
    <location>
        <begin position="152"/>
        <end position="186"/>
    </location>
</feature>
<feature type="domain" description="Nephrocystin 3-like N-terminal" evidence="4">
    <location>
        <begin position="800"/>
        <end position="962"/>
    </location>
</feature>
<gene>
    <name evidence="5" type="ORF">Ptr86124_003554</name>
</gene>